<evidence type="ECO:0000256" key="1">
    <source>
        <dbReference type="SAM" id="Phobius"/>
    </source>
</evidence>
<dbReference type="KEGG" id="dti:Desti_3264"/>
<evidence type="ECO:0000259" key="2">
    <source>
        <dbReference type="Pfam" id="PF07331"/>
    </source>
</evidence>
<dbReference type="Pfam" id="PF07331">
    <property type="entry name" value="TctB"/>
    <property type="match status" value="1"/>
</dbReference>
<feature type="transmembrane region" description="Helical" evidence="1">
    <location>
        <begin position="122"/>
        <end position="140"/>
    </location>
</feature>
<dbReference type="eggNOG" id="ENOG5032SKA">
    <property type="taxonomic scope" value="Bacteria"/>
</dbReference>
<protein>
    <submittedName>
        <fullName evidence="3">Tripartite tricarboxylate transporter TctB family</fullName>
    </submittedName>
</protein>
<dbReference type="RefSeq" id="WP_014811057.1">
    <property type="nucleotide sequence ID" value="NC_018025.1"/>
</dbReference>
<dbReference type="Proteomes" id="UP000006055">
    <property type="component" value="Chromosome"/>
</dbReference>
<dbReference type="OrthoDB" id="5119225at2"/>
<feature type="transmembrane region" description="Helical" evidence="1">
    <location>
        <begin position="12"/>
        <end position="30"/>
    </location>
</feature>
<name>I4C8N2_DESTA</name>
<dbReference type="STRING" id="706587.Desti_3264"/>
<evidence type="ECO:0000313" key="4">
    <source>
        <dbReference type="Proteomes" id="UP000006055"/>
    </source>
</evidence>
<feature type="domain" description="DUF1468" evidence="2">
    <location>
        <begin position="11"/>
        <end position="149"/>
    </location>
</feature>
<dbReference type="HOGENOM" id="CLU_1599245_0_0_7"/>
<keyword evidence="1" id="KW-0812">Transmembrane</keyword>
<dbReference type="EMBL" id="CP003360">
    <property type="protein sequence ID" value="AFM25923.1"/>
    <property type="molecule type" value="Genomic_DNA"/>
</dbReference>
<feature type="transmembrane region" description="Helical" evidence="1">
    <location>
        <begin position="83"/>
        <end position="110"/>
    </location>
</feature>
<proteinExistence type="predicted"/>
<reference evidence="4" key="1">
    <citation type="submission" date="2012-06" db="EMBL/GenBank/DDBJ databases">
        <title>Complete sequence of chromosome of Desulfomonile tiedjei DSM 6799.</title>
        <authorList>
            <person name="Lucas S."/>
            <person name="Copeland A."/>
            <person name="Lapidus A."/>
            <person name="Glavina del Rio T."/>
            <person name="Dalin E."/>
            <person name="Tice H."/>
            <person name="Bruce D."/>
            <person name="Goodwin L."/>
            <person name="Pitluck S."/>
            <person name="Peters L."/>
            <person name="Ovchinnikova G."/>
            <person name="Zeytun A."/>
            <person name="Lu M."/>
            <person name="Kyrpides N."/>
            <person name="Mavromatis K."/>
            <person name="Ivanova N."/>
            <person name="Brettin T."/>
            <person name="Detter J.C."/>
            <person name="Han C."/>
            <person name="Larimer F."/>
            <person name="Land M."/>
            <person name="Hauser L."/>
            <person name="Markowitz V."/>
            <person name="Cheng J.-F."/>
            <person name="Hugenholtz P."/>
            <person name="Woyke T."/>
            <person name="Wu D."/>
            <person name="Spring S."/>
            <person name="Schroeder M."/>
            <person name="Brambilla E."/>
            <person name="Klenk H.-P."/>
            <person name="Eisen J.A."/>
        </authorList>
    </citation>
    <scope>NUCLEOTIDE SEQUENCE [LARGE SCALE GENOMIC DNA]</scope>
    <source>
        <strain evidence="4">ATCC 49306 / DSM 6799 / DCB-1</strain>
    </source>
</reference>
<accession>I4C8N2</accession>
<feature type="transmembrane region" description="Helical" evidence="1">
    <location>
        <begin position="42"/>
        <end position="63"/>
    </location>
</feature>
<keyword evidence="4" id="KW-1185">Reference proteome</keyword>
<dbReference type="AlphaFoldDB" id="I4C8N2"/>
<keyword evidence="1" id="KW-1133">Transmembrane helix</keyword>
<evidence type="ECO:0000313" key="3">
    <source>
        <dbReference type="EMBL" id="AFM25923.1"/>
    </source>
</evidence>
<organism evidence="3 4">
    <name type="scientific">Desulfomonile tiedjei (strain ATCC 49306 / DSM 6799 / DCB-1)</name>
    <dbReference type="NCBI Taxonomy" id="706587"/>
    <lineage>
        <taxon>Bacteria</taxon>
        <taxon>Pseudomonadati</taxon>
        <taxon>Thermodesulfobacteriota</taxon>
        <taxon>Desulfomonilia</taxon>
        <taxon>Desulfomonilales</taxon>
        <taxon>Desulfomonilaceae</taxon>
        <taxon>Desulfomonile</taxon>
    </lineage>
</organism>
<gene>
    <name evidence="3" type="ordered locus">Desti_3264</name>
</gene>
<dbReference type="InterPro" id="IPR009936">
    <property type="entry name" value="DUF1468"/>
</dbReference>
<sequence>MARTQSSYDRIASIFFIGVGLFFTLYARRVDIGNWNEPGPGFLPFWAGITLTIMAVALFIGSLRSTGVKLPPFFPQADSWKRVAATSLAMIVYALILNFVGFTIATFVFVGFLAKCIFPQTWMRTVIVAGLSALGARFLFIDLLKTQLPLGFLGF</sequence>
<keyword evidence="1" id="KW-0472">Membrane</keyword>